<dbReference type="Pfam" id="PF13511">
    <property type="entry name" value="DUF4124"/>
    <property type="match status" value="1"/>
</dbReference>
<evidence type="ECO:0000256" key="2">
    <source>
        <dbReference type="SAM" id="SignalP"/>
    </source>
</evidence>
<protein>
    <submittedName>
        <fullName evidence="4">DUF4124 domain-containing protein</fullName>
    </submittedName>
</protein>
<keyword evidence="5" id="KW-1185">Reference proteome</keyword>
<feature type="compositionally biased region" description="Basic and acidic residues" evidence="1">
    <location>
        <begin position="88"/>
        <end position="120"/>
    </location>
</feature>
<evidence type="ECO:0000256" key="1">
    <source>
        <dbReference type="SAM" id="MobiDB-lite"/>
    </source>
</evidence>
<sequence>MHASGLKRFTVAVFLAGCAGAAMAQYVWLNDKGVKQYSDTPPPASVPNSKILKSPHGSTQASTSAKAAEEPAGDVDATKKAPQTIAEKNADFNKRKMEQAEKDKEAAAKAKQAADKKKGCEQAGNYKRVLDSGERISRMDKSGERSFMTDEERRQETRNNNRIMEDCK</sequence>
<feature type="domain" description="DUF4124" evidence="3">
    <location>
        <begin position="14"/>
        <end position="66"/>
    </location>
</feature>
<accession>A0ABW2J8I8</accession>
<organism evidence="4 5">
    <name type="scientific">Herminiimonas aquatilis</name>
    <dbReference type="NCBI Taxonomy" id="345342"/>
    <lineage>
        <taxon>Bacteria</taxon>
        <taxon>Pseudomonadati</taxon>
        <taxon>Pseudomonadota</taxon>
        <taxon>Betaproteobacteria</taxon>
        <taxon>Burkholderiales</taxon>
        <taxon>Oxalobacteraceae</taxon>
        <taxon>Herminiimonas</taxon>
    </lineage>
</organism>
<feature type="region of interest" description="Disordered" evidence="1">
    <location>
        <begin position="34"/>
        <end position="168"/>
    </location>
</feature>
<evidence type="ECO:0000259" key="3">
    <source>
        <dbReference type="Pfam" id="PF13511"/>
    </source>
</evidence>
<reference evidence="5" key="1">
    <citation type="journal article" date="2019" name="Int. J. Syst. Evol. Microbiol.">
        <title>The Global Catalogue of Microorganisms (GCM) 10K type strain sequencing project: providing services to taxonomists for standard genome sequencing and annotation.</title>
        <authorList>
            <consortium name="The Broad Institute Genomics Platform"/>
            <consortium name="The Broad Institute Genome Sequencing Center for Infectious Disease"/>
            <person name="Wu L."/>
            <person name="Ma J."/>
        </authorList>
    </citation>
    <scope>NUCLEOTIDE SEQUENCE [LARGE SCALE GENOMIC DNA]</scope>
    <source>
        <strain evidence="5">CCUG 36956</strain>
    </source>
</reference>
<feature type="compositionally biased region" description="Polar residues" evidence="1">
    <location>
        <begin position="56"/>
        <end position="65"/>
    </location>
</feature>
<comment type="caution">
    <text evidence="4">The sequence shown here is derived from an EMBL/GenBank/DDBJ whole genome shotgun (WGS) entry which is preliminary data.</text>
</comment>
<feature type="chain" id="PRO_5045260661" evidence="2">
    <location>
        <begin position="25"/>
        <end position="168"/>
    </location>
</feature>
<dbReference type="EMBL" id="JBHTCC010000003">
    <property type="protein sequence ID" value="MFC7299433.1"/>
    <property type="molecule type" value="Genomic_DNA"/>
</dbReference>
<evidence type="ECO:0000313" key="4">
    <source>
        <dbReference type="EMBL" id="MFC7299433.1"/>
    </source>
</evidence>
<gene>
    <name evidence="4" type="ORF">ACFQO0_13395</name>
</gene>
<proteinExistence type="predicted"/>
<dbReference type="InterPro" id="IPR025392">
    <property type="entry name" value="DUF4124"/>
</dbReference>
<keyword evidence="2" id="KW-0732">Signal</keyword>
<feature type="signal peptide" evidence="2">
    <location>
        <begin position="1"/>
        <end position="24"/>
    </location>
</feature>
<dbReference type="Proteomes" id="UP001596379">
    <property type="component" value="Unassembled WGS sequence"/>
</dbReference>
<dbReference type="RefSeq" id="WP_382235443.1">
    <property type="nucleotide sequence ID" value="NZ_JBHTCC010000003.1"/>
</dbReference>
<feature type="compositionally biased region" description="Basic and acidic residues" evidence="1">
    <location>
        <begin position="128"/>
        <end position="168"/>
    </location>
</feature>
<name>A0ABW2J8I8_9BURK</name>
<evidence type="ECO:0000313" key="5">
    <source>
        <dbReference type="Proteomes" id="UP001596379"/>
    </source>
</evidence>